<feature type="compositionally biased region" description="Basic and acidic residues" evidence="1">
    <location>
        <begin position="34"/>
        <end position="43"/>
    </location>
</feature>
<sequence>MTYTRMGTEHTEDICRRLPQPRPSLSPSQFSKGAFEDFQDRNRAASSESSGNTGAAFYSEEDKLFNNLAKFAPGITDAKPDGYDGARLEEIDLAVRRDL</sequence>
<evidence type="ECO:0000313" key="4">
    <source>
        <dbReference type="Proteomes" id="UP001168146"/>
    </source>
</evidence>
<reference evidence="3" key="2">
    <citation type="submission" date="2023-06" db="EMBL/GenBank/DDBJ databases">
        <title>Black Yeasts Isolated from many extreme environments.</title>
        <authorList>
            <person name="Coleine C."/>
            <person name="Stajich J.E."/>
            <person name="Selbmann L."/>
        </authorList>
    </citation>
    <scope>NUCLEOTIDE SEQUENCE</scope>
    <source>
        <strain evidence="3">CCFEE 5200</strain>
    </source>
</reference>
<evidence type="ECO:0000256" key="1">
    <source>
        <dbReference type="SAM" id="MobiDB-lite"/>
    </source>
</evidence>
<dbReference type="AlphaFoldDB" id="A0AAN6F8E6"/>
<feature type="compositionally biased region" description="Polar residues" evidence="1">
    <location>
        <begin position="44"/>
        <end position="53"/>
    </location>
</feature>
<gene>
    <name evidence="2" type="ORF">LTR82_017190</name>
    <name evidence="3" type="ORF">LTR91_025248</name>
</gene>
<dbReference type="EMBL" id="JAUJLE010000740">
    <property type="protein sequence ID" value="KAK0951033.1"/>
    <property type="molecule type" value="Genomic_DNA"/>
</dbReference>
<dbReference type="Proteomes" id="UP001175353">
    <property type="component" value="Unassembled WGS sequence"/>
</dbReference>
<name>A0AAN6F8E6_9PEZI</name>
<protein>
    <submittedName>
        <fullName evidence="2">Uncharacterized protein</fullName>
    </submittedName>
</protein>
<feature type="compositionally biased region" description="Basic and acidic residues" evidence="1">
    <location>
        <begin position="7"/>
        <end position="16"/>
    </location>
</feature>
<organism evidence="2 4">
    <name type="scientific">Friedmanniomyces endolithicus</name>
    <dbReference type="NCBI Taxonomy" id="329885"/>
    <lineage>
        <taxon>Eukaryota</taxon>
        <taxon>Fungi</taxon>
        <taxon>Dikarya</taxon>
        <taxon>Ascomycota</taxon>
        <taxon>Pezizomycotina</taxon>
        <taxon>Dothideomycetes</taxon>
        <taxon>Dothideomycetidae</taxon>
        <taxon>Mycosphaerellales</taxon>
        <taxon>Teratosphaeriaceae</taxon>
        <taxon>Friedmanniomyces</taxon>
    </lineage>
</organism>
<accession>A0AAN6F8E6</accession>
<proteinExistence type="predicted"/>
<comment type="caution">
    <text evidence="2">The sequence shown here is derived from an EMBL/GenBank/DDBJ whole genome shotgun (WGS) entry which is preliminary data.</text>
</comment>
<feature type="region of interest" description="Disordered" evidence="1">
    <location>
        <begin position="1"/>
        <end position="54"/>
    </location>
</feature>
<evidence type="ECO:0000313" key="2">
    <source>
        <dbReference type="EMBL" id="KAK0304441.1"/>
    </source>
</evidence>
<evidence type="ECO:0000313" key="5">
    <source>
        <dbReference type="Proteomes" id="UP001175353"/>
    </source>
</evidence>
<dbReference type="EMBL" id="JASUXU010000129">
    <property type="protein sequence ID" value="KAK0304441.1"/>
    <property type="molecule type" value="Genomic_DNA"/>
</dbReference>
<keyword evidence="5" id="KW-1185">Reference proteome</keyword>
<dbReference type="Proteomes" id="UP001168146">
    <property type="component" value="Unassembled WGS sequence"/>
</dbReference>
<evidence type="ECO:0000313" key="3">
    <source>
        <dbReference type="EMBL" id="KAK0951033.1"/>
    </source>
</evidence>
<reference evidence="2" key="1">
    <citation type="submission" date="2021-12" db="EMBL/GenBank/DDBJ databases">
        <title>Black yeast isolated from Biological Soil Crust.</title>
        <authorList>
            <person name="Kurbessoian T."/>
        </authorList>
    </citation>
    <scope>NUCLEOTIDE SEQUENCE</scope>
    <source>
        <strain evidence="2">CCFEE 5208</strain>
    </source>
</reference>